<accession>A0ABD7TQE2</accession>
<protein>
    <submittedName>
        <fullName evidence="3">Uncharacterized protein</fullName>
    </submittedName>
</protein>
<name>A0ABD7TQE2_9PSED</name>
<evidence type="ECO:0000313" key="4">
    <source>
        <dbReference type="Proteomes" id="UP001056907"/>
    </source>
</evidence>
<dbReference type="KEGG" id="ppeg:KUA23_13405"/>
<feature type="region of interest" description="Disordered" evidence="1">
    <location>
        <begin position="1060"/>
        <end position="1116"/>
    </location>
</feature>
<organism evidence="3 4">
    <name type="scientific">Pseudomonas pergaminensis</name>
    <dbReference type="NCBI Taxonomy" id="2853159"/>
    <lineage>
        <taxon>Bacteria</taxon>
        <taxon>Pseudomonadati</taxon>
        <taxon>Pseudomonadota</taxon>
        <taxon>Gammaproteobacteria</taxon>
        <taxon>Pseudomonadales</taxon>
        <taxon>Pseudomonadaceae</taxon>
        <taxon>Pseudomonas</taxon>
    </lineage>
</organism>
<reference evidence="3" key="2">
    <citation type="submission" date="2024-04" db="EMBL/GenBank/DDBJ databases">
        <authorList>
            <person name="Diaz M."/>
            <person name="Bach T."/>
            <person name="Gonzalez Anta G."/>
            <person name="Agaras B."/>
            <person name="Wibberg D."/>
            <person name="Noguera F."/>
            <person name="Canciani W."/>
            <person name="Ybarra T."/>
            <person name="Nunez M.L."/>
            <person name="Valverde C."/>
        </authorList>
    </citation>
    <scope>NUCLEOTIDE SEQUENCE</scope>
    <source>
        <strain evidence="3">1008</strain>
    </source>
</reference>
<dbReference type="EMBL" id="CP078013">
    <property type="protein sequence ID" value="USW03628.1"/>
    <property type="molecule type" value="Genomic_DNA"/>
</dbReference>
<evidence type="ECO:0000256" key="2">
    <source>
        <dbReference type="SAM" id="Phobius"/>
    </source>
</evidence>
<feature type="transmembrane region" description="Helical" evidence="2">
    <location>
        <begin position="979"/>
        <end position="997"/>
    </location>
</feature>
<keyword evidence="2" id="KW-0472">Membrane</keyword>
<keyword evidence="2" id="KW-1133">Transmembrane helix</keyword>
<gene>
    <name evidence="3" type="ORF">KUA23_13405</name>
</gene>
<feature type="region of interest" description="Disordered" evidence="1">
    <location>
        <begin position="1"/>
        <end position="77"/>
    </location>
</feature>
<feature type="compositionally biased region" description="Basic and acidic residues" evidence="1">
    <location>
        <begin position="1078"/>
        <end position="1092"/>
    </location>
</feature>
<sequence>MTTQPLDRSSDPKALPRTPPKSGAPFHVLLKNSANNKKVEAHDKTPSGLDASKKDGYELAAKDATPPPALADYKAIGPPDEVGSGLIRYETQDGKKVIVSEHDSPELFKQVSQDFKSLSGVVASQNAGYQSLGADGSAPAKLADYKSLGPPDETGPGVIRYETQDGTKVVISQRDNPEAFQKAKEAYESFTGLATSEDAGYKRASDNEVWPPYGGTAVGPVDEVGPGLIRFESNGQKMVVARDDNPKLFDYLAGLHAVYTDPGKKAMVEGELNNGAVLADANTPVPGLNDYKNFSWNNDQKDHILTYELHDGTKVVVSSDVSPELFKSVATANETWAKIHTSESEGYKLAGPNDFLKNTDITFGSPDELGDGLIRYETSEGKVIVSKELSPQLYDDVAAKWEASSASSVDDTRAKHNLPKSDELDVLNMDTGVHADEKDDKSPTLSVSELATTQLIDTYRAGVKDGSIPKDDPRAKLVRALEAQAAYQNGHGITGYEEAKRPFNTTWREFDDKQTELTSADMHDIIDGKAVQKQIGELFNDPTVQADYKSKMDEALNKLPNKDEIKQKLLDLTSNPEYVLYLKDLQSQGKTYEAQKDLSDTLTSLQLFDPEAASKAAQNIQADGLTTDLNAILADPSKISDENKELATKDLFGLLKGVLKGNVLDLPRRTQETLEKFLNEGLQGKEKSAAVTKALEELGDVYKKNGVISETDLKTALSKPYIPVADRGMLGEVFNTLNSKGILGSLGAGVSLFSGIYQLVGKGGKLGETPAQRMTIAKDFLSFAGGSSHFVRLGDKIGESLGKGGLVDFLGLDKTLPEIWGKTGMQEPNFEFRVSELPSEVKSKIATALDAVPDSQYDGISTLFGDGDKAVTEATEGLATHLDDGLAAAGAAKLGASKSAKIAGSVIKVLGPATDIAGGFADIVLGALAIKSGVKDKDPLAQAAGGLQVAGGAFGASAGVLGAAALFGAGTAAALTGPLFLVGVVLAVVGGIIGYFVDHNKKQKATEKENDWYRDLAGDGLLQDNWADKVEYAHYEIHHYGGRDAPTDDSIFRFQQSEWEHFDETPQKGGSSSNRLDGGLHKDYKDPNEKPKNLPSDAPPERPQPHPPGGSGPKIA</sequence>
<dbReference type="AlphaFoldDB" id="A0ABD7TQE2"/>
<dbReference type="RefSeq" id="WP_252994114.1">
    <property type="nucleotide sequence ID" value="NZ_CP078013.2"/>
</dbReference>
<reference evidence="3" key="1">
    <citation type="journal article" date="2022" name="Front. Plant Sci.">
        <title>Agronomic efficiency and genome mining analysis of the wheat-biostimulant rhizospheric bacterium Pseudomonas pergaminensis sp. nov. strain 1008T.</title>
        <authorList>
            <person name="Diaz M."/>
            <person name="Bach T."/>
            <person name="Gonzalez Anta G."/>
            <person name="Agaras B."/>
            <person name="Wibberg D."/>
            <person name="Noguera F."/>
            <person name="Canciani W."/>
            <person name="Valverde C."/>
        </authorList>
    </citation>
    <scope>NUCLEOTIDE SEQUENCE</scope>
    <source>
        <strain evidence="3">1008</strain>
    </source>
</reference>
<proteinExistence type="predicted"/>
<dbReference type="Proteomes" id="UP001056907">
    <property type="component" value="Chromosome"/>
</dbReference>
<keyword evidence="2" id="KW-0812">Transmembrane</keyword>
<evidence type="ECO:0000256" key="1">
    <source>
        <dbReference type="SAM" id="MobiDB-lite"/>
    </source>
</evidence>
<feature type="compositionally biased region" description="Basic and acidic residues" evidence="1">
    <location>
        <begin position="37"/>
        <end position="61"/>
    </location>
</feature>
<evidence type="ECO:0000313" key="3">
    <source>
        <dbReference type="EMBL" id="USW03628.1"/>
    </source>
</evidence>